<name>A0A2T6ZCD4_TUBBO</name>
<keyword evidence="2" id="KW-1185">Reference proteome</keyword>
<sequence length="161" mass="17407">MEEKIEIKNLTSPVGAAAPSPIARSSFLVASRPQLALASCTATQRFSLSPSSSLPCPPLLPSPFSFLFLSFSLAATLLFVPAPVPISASFFSHSEPLPLSRFPLSLSLSPSLPLSLSLNLSPSLSQIKRRNEKQLSTSCWSPHGKHRTFFRVESTTILDIQ</sequence>
<proteinExistence type="predicted"/>
<comment type="caution">
    <text evidence="1">The sequence shown here is derived from an EMBL/GenBank/DDBJ whole genome shotgun (WGS) entry which is preliminary data.</text>
</comment>
<protein>
    <submittedName>
        <fullName evidence="1">Uncharacterized protein</fullName>
    </submittedName>
</protein>
<dbReference type="EMBL" id="NESQ01000417">
    <property type="protein sequence ID" value="PUU73074.1"/>
    <property type="molecule type" value="Genomic_DNA"/>
</dbReference>
<organism evidence="1 2">
    <name type="scientific">Tuber borchii</name>
    <name type="common">White truffle</name>
    <dbReference type="NCBI Taxonomy" id="42251"/>
    <lineage>
        <taxon>Eukaryota</taxon>
        <taxon>Fungi</taxon>
        <taxon>Dikarya</taxon>
        <taxon>Ascomycota</taxon>
        <taxon>Pezizomycotina</taxon>
        <taxon>Pezizomycetes</taxon>
        <taxon>Pezizales</taxon>
        <taxon>Tuberaceae</taxon>
        <taxon>Tuber</taxon>
    </lineage>
</organism>
<dbReference type="Proteomes" id="UP000244722">
    <property type="component" value="Unassembled WGS sequence"/>
</dbReference>
<gene>
    <name evidence="1" type="ORF">B9Z19DRAFT_578784</name>
</gene>
<dbReference type="AlphaFoldDB" id="A0A2T6ZCD4"/>
<accession>A0A2T6ZCD4</accession>
<evidence type="ECO:0000313" key="1">
    <source>
        <dbReference type="EMBL" id="PUU73074.1"/>
    </source>
</evidence>
<reference evidence="1 2" key="1">
    <citation type="submission" date="2017-04" db="EMBL/GenBank/DDBJ databases">
        <title>Draft genome sequence of Tuber borchii Vittad., a whitish edible truffle.</title>
        <authorList>
            <consortium name="DOE Joint Genome Institute"/>
            <person name="Murat C."/>
            <person name="Kuo A."/>
            <person name="Barry K.W."/>
            <person name="Clum A."/>
            <person name="Dockter R.B."/>
            <person name="Fauchery L."/>
            <person name="Iotti M."/>
            <person name="Kohler A."/>
            <person name="Labutti K."/>
            <person name="Lindquist E.A."/>
            <person name="Lipzen A."/>
            <person name="Ohm R.A."/>
            <person name="Wang M."/>
            <person name="Grigoriev I.V."/>
            <person name="Zambonelli A."/>
            <person name="Martin F.M."/>
        </authorList>
    </citation>
    <scope>NUCLEOTIDE SEQUENCE [LARGE SCALE GENOMIC DNA]</scope>
    <source>
        <strain evidence="1 2">Tbo3840</strain>
    </source>
</reference>
<evidence type="ECO:0000313" key="2">
    <source>
        <dbReference type="Proteomes" id="UP000244722"/>
    </source>
</evidence>